<dbReference type="CDD" id="cd07377">
    <property type="entry name" value="WHTH_GntR"/>
    <property type="match status" value="1"/>
</dbReference>
<organism evidence="5 6">
    <name type="scientific">Gordonia desulfuricans</name>
    <dbReference type="NCBI Taxonomy" id="89051"/>
    <lineage>
        <taxon>Bacteria</taxon>
        <taxon>Bacillati</taxon>
        <taxon>Actinomycetota</taxon>
        <taxon>Actinomycetes</taxon>
        <taxon>Mycobacteriales</taxon>
        <taxon>Gordoniaceae</taxon>
        <taxon>Gordonia</taxon>
    </lineage>
</organism>
<dbReference type="RefSeq" id="WP_152972890.1">
    <property type="nucleotide sequence ID" value="NZ_JAADZU010000015.1"/>
</dbReference>
<dbReference type="PROSITE" id="PS50949">
    <property type="entry name" value="HTH_GNTR"/>
    <property type="match status" value="1"/>
</dbReference>
<dbReference type="InterPro" id="IPR036390">
    <property type="entry name" value="WH_DNA-bd_sf"/>
</dbReference>
<gene>
    <name evidence="5" type="ORF">GYA93_06870</name>
</gene>
<evidence type="ECO:0000259" key="4">
    <source>
        <dbReference type="PROSITE" id="PS50949"/>
    </source>
</evidence>
<protein>
    <submittedName>
        <fullName evidence="5">GntR family transcriptional regulator</fullName>
    </submittedName>
</protein>
<dbReference type="EMBL" id="JAADZU010000015">
    <property type="protein sequence ID" value="NDK89306.1"/>
    <property type="molecule type" value="Genomic_DNA"/>
</dbReference>
<name>A0A7K3LM29_9ACTN</name>
<sequence>MDLGAHLRLDPESDQPPYEQIRRGVLALIDDGVLLVGSRIPTVRALAADLHVAPNTVARSYRELESAGVLETRGRSGSFVKAGPDATLAAAQNATVEHVSNLRQLGVSDEKIVELVTRAVQSR</sequence>
<evidence type="ECO:0000256" key="2">
    <source>
        <dbReference type="ARBA" id="ARBA00023125"/>
    </source>
</evidence>
<dbReference type="Gene3D" id="1.10.10.10">
    <property type="entry name" value="Winged helix-like DNA-binding domain superfamily/Winged helix DNA-binding domain"/>
    <property type="match status" value="1"/>
</dbReference>
<evidence type="ECO:0000256" key="1">
    <source>
        <dbReference type="ARBA" id="ARBA00023015"/>
    </source>
</evidence>
<dbReference type="GO" id="GO:0003677">
    <property type="term" value="F:DNA binding"/>
    <property type="evidence" value="ECO:0007669"/>
    <property type="project" value="UniProtKB-KW"/>
</dbReference>
<keyword evidence="2" id="KW-0238">DNA-binding</keyword>
<dbReference type="SMART" id="SM00345">
    <property type="entry name" value="HTH_GNTR"/>
    <property type="match status" value="1"/>
</dbReference>
<keyword evidence="1" id="KW-0805">Transcription regulation</keyword>
<dbReference type="SUPFAM" id="SSF46785">
    <property type="entry name" value="Winged helix' DNA-binding domain"/>
    <property type="match status" value="1"/>
</dbReference>
<keyword evidence="6" id="KW-1185">Reference proteome</keyword>
<accession>A0A7K3LM29</accession>
<evidence type="ECO:0000313" key="6">
    <source>
        <dbReference type="Proteomes" id="UP000466307"/>
    </source>
</evidence>
<dbReference type="InterPro" id="IPR000524">
    <property type="entry name" value="Tscrpt_reg_HTH_GntR"/>
</dbReference>
<dbReference type="AlphaFoldDB" id="A0A7K3LM29"/>
<keyword evidence="3" id="KW-0804">Transcription</keyword>
<dbReference type="PANTHER" id="PTHR38445:SF9">
    <property type="entry name" value="HTH-TYPE TRANSCRIPTIONAL REPRESSOR YTRA"/>
    <property type="match status" value="1"/>
</dbReference>
<dbReference type="Proteomes" id="UP000466307">
    <property type="component" value="Unassembled WGS sequence"/>
</dbReference>
<dbReference type="Pfam" id="PF00392">
    <property type="entry name" value="GntR"/>
    <property type="match status" value="1"/>
</dbReference>
<dbReference type="InterPro" id="IPR036388">
    <property type="entry name" value="WH-like_DNA-bd_sf"/>
</dbReference>
<dbReference type="PANTHER" id="PTHR38445">
    <property type="entry name" value="HTH-TYPE TRANSCRIPTIONAL REPRESSOR YTRA"/>
    <property type="match status" value="1"/>
</dbReference>
<evidence type="ECO:0000256" key="3">
    <source>
        <dbReference type="ARBA" id="ARBA00023163"/>
    </source>
</evidence>
<comment type="caution">
    <text evidence="5">The sequence shown here is derived from an EMBL/GenBank/DDBJ whole genome shotgun (WGS) entry which is preliminary data.</text>
</comment>
<reference evidence="5 6" key="1">
    <citation type="submission" date="2020-01" db="EMBL/GenBank/DDBJ databases">
        <title>Investigation of new actinobacteria for the biodesulphurisation of diesel fuel.</title>
        <authorList>
            <person name="Athi Narayanan S.M."/>
        </authorList>
    </citation>
    <scope>NUCLEOTIDE SEQUENCE [LARGE SCALE GENOMIC DNA]</scope>
    <source>
        <strain evidence="5 6">213E</strain>
    </source>
</reference>
<evidence type="ECO:0000313" key="5">
    <source>
        <dbReference type="EMBL" id="NDK89306.1"/>
    </source>
</evidence>
<feature type="domain" description="HTH gntR-type" evidence="4">
    <location>
        <begin position="15"/>
        <end position="83"/>
    </location>
</feature>
<proteinExistence type="predicted"/>
<dbReference type="GO" id="GO:0003700">
    <property type="term" value="F:DNA-binding transcription factor activity"/>
    <property type="evidence" value="ECO:0007669"/>
    <property type="project" value="InterPro"/>
</dbReference>